<dbReference type="Proteomes" id="UP000281955">
    <property type="component" value="Unassembled WGS sequence"/>
</dbReference>
<dbReference type="OrthoDB" id="5192422at2"/>
<comment type="caution">
    <text evidence="1">The sequence shown here is derived from an EMBL/GenBank/DDBJ whole genome shotgun (WGS) entry which is preliminary data.</text>
</comment>
<gene>
    <name evidence="1" type="ORF">CLV35_2513</name>
</gene>
<dbReference type="EMBL" id="RBWV01000012">
    <property type="protein sequence ID" value="RKS74015.1"/>
    <property type="molecule type" value="Genomic_DNA"/>
</dbReference>
<dbReference type="InParanoid" id="A0A420XPA5"/>
<reference evidence="1 2" key="1">
    <citation type="submission" date="2018-10" db="EMBL/GenBank/DDBJ databases">
        <title>Genomic Encyclopedia of Archaeal and Bacterial Type Strains, Phase II (KMG-II): from individual species to whole genera.</title>
        <authorList>
            <person name="Goeker M."/>
        </authorList>
    </citation>
    <scope>NUCLEOTIDE SEQUENCE [LARGE SCALE GENOMIC DNA]</scope>
    <source>
        <strain evidence="1 2">RP-AC37</strain>
    </source>
</reference>
<dbReference type="RefSeq" id="WP_121193790.1">
    <property type="nucleotide sequence ID" value="NZ_RBWV01000012.1"/>
</dbReference>
<accession>A0A420XPA5</accession>
<name>A0A420XPA5_9ACTN</name>
<evidence type="ECO:0000313" key="1">
    <source>
        <dbReference type="EMBL" id="RKS74015.1"/>
    </source>
</evidence>
<organism evidence="1 2">
    <name type="scientific">Motilibacter peucedani</name>
    <dbReference type="NCBI Taxonomy" id="598650"/>
    <lineage>
        <taxon>Bacteria</taxon>
        <taxon>Bacillati</taxon>
        <taxon>Actinomycetota</taxon>
        <taxon>Actinomycetes</taxon>
        <taxon>Motilibacterales</taxon>
        <taxon>Motilibacteraceae</taxon>
        <taxon>Motilibacter</taxon>
    </lineage>
</organism>
<dbReference type="AlphaFoldDB" id="A0A420XPA5"/>
<proteinExistence type="predicted"/>
<evidence type="ECO:0000313" key="2">
    <source>
        <dbReference type="Proteomes" id="UP000281955"/>
    </source>
</evidence>
<sequence>MGWSALRWWRDRRDPVLGESSAHLRDFAASRTGVEAFVEPQTTVTGVTVVFVANDGEWTRRAAPDARAAHALANSLGVPSYDAAVVGYPARMREWSARRAAEERETERRRGQ</sequence>
<protein>
    <submittedName>
        <fullName evidence="1">Uncharacterized protein</fullName>
    </submittedName>
</protein>
<keyword evidence="2" id="KW-1185">Reference proteome</keyword>